<sequence>MIQVPSKIDVGQLKSILLQRRTMKPRFRLPMSAEQAYDCLLAATMAEVEFRHRSFYENDYAKSQLQQMANWLTSGSSKFGILLCGECGNGKSTLLKAFQQLLNYLAIPNPNGQGNYGIQITDSKYIAYLGRTDYPAFIRLSQKDMLGIDDLGTEPQEVMDFGNVVTPVIDLLTKRYDEQLFTIITTNLTPKQIRKCYGDRIADRLNEMVEKIVFNNATYRADKS</sequence>
<name>A0A0S3UKC9_PREIN</name>
<protein>
    <recommendedName>
        <fullName evidence="3">ATP-binding protein</fullName>
    </recommendedName>
</protein>
<organism evidence="1 2">
    <name type="scientific">Prevotella intermedia</name>
    <dbReference type="NCBI Taxonomy" id="28131"/>
    <lineage>
        <taxon>Bacteria</taxon>
        <taxon>Pseudomonadati</taxon>
        <taxon>Bacteroidota</taxon>
        <taxon>Bacteroidia</taxon>
        <taxon>Bacteroidales</taxon>
        <taxon>Prevotellaceae</taxon>
        <taxon>Prevotella</taxon>
    </lineage>
</organism>
<proteinExistence type="predicted"/>
<evidence type="ECO:0008006" key="3">
    <source>
        <dbReference type="Google" id="ProtNLM"/>
    </source>
</evidence>
<accession>A0A0S3UKC9</accession>
<dbReference type="EMBL" id="AP014597">
    <property type="protein sequence ID" value="BAU17956.1"/>
    <property type="molecule type" value="Genomic_DNA"/>
</dbReference>
<gene>
    <name evidence="1" type="ORF">PIOMA14_I_1448</name>
</gene>
<dbReference type="SUPFAM" id="SSF52540">
    <property type="entry name" value="P-loop containing nucleoside triphosphate hydrolases"/>
    <property type="match status" value="1"/>
</dbReference>
<evidence type="ECO:0000313" key="1">
    <source>
        <dbReference type="EMBL" id="BAU17956.1"/>
    </source>
</evidence>
<reference evidence="1 2" key="1">
    <citation type="journal article" date="2016" name="DNA Res.">
        <title>The complete genome sequencing of Prevotella intermedia strain OMA14 and a subsequent fine-scale, intra-species genomic comparison reveal an unusual amplification of conjugative and mobile transposons and identify a novel Prevotella-lineage-specific repeat.</title>
        <authorList>
            <person name="Naito M."/>
            <person name="Ogura Y."/>
            <person name="Itoh T."/>
            <person name="Shoji M."/>
            <person name="Okamoto M."/>
            <person name="Hayashi T."/>
            <person name="Nakayama K."/>
        </authorList>
    </citation>
    <scope>NUCLEOTIDE SEQUENCE [LARGE SCALE GENOMIC DNA]</scope>
    <source>
        <strain evidence="1 2">OMA14</strain>
    </source>
</reference>
<dbReference type="AlphaFoldDB" id="A0A0S3UKC9"/>
<dbReference type="InterPro" id="IPR027417">
    <property type="entry name" value="P-loop_NTPase"/>
</dbReference>
<evidence type="ECO:0000313" key="2">
    <source>
        <dbReference type="Proteomes" id="UP000217431"/>
    </source>
</evidence>
<dbReference type="Proteomes" id="UP000217431">
    <property type="component" value="Chromosome I"/>
</dbReference>
<dbReference type="Gene3D" id="3.40.50.300">
    <property type="entry name" value="P-loop containing nucleotide triphosphate hydrolases"/>
    <property type="match status" value="1"/>
</dbReference>